<accession>A0A2T0PU49</accession>
<feature type="region of interest" description="Disordered" evidence="1">
    <location>
        <begin position="185"/>
        <end position="235"/>
    </location>
</feature>
<reference evidence="2 3" key="1">
    <citation type="submission" date="2018-03" db="EMBL/GenBank/DDBJ databases">
        <title>Genomic Encyclopedia of Archaeal and Bacterial Type Strains, Phase II (KMG-II): from individual species to whole genera.</title>
        <authorList>
            <person name="Goeker M."/>
        </authorList>
    </citation>
    <scope>NUCLEOTIDE SEQUENCE [LARGE SCALE GENOMIC DNA]</scope>
    <source>
        <strain evidence="2 3">DSM 45601</strain>
    </source>
</reference>
<feature type="compositionally biased region" description="Basic and acidic residues" evidence="1">
    <location>
        <begin position="8"/>
        <end position="31"/>
    </location>
</feature>
<dbReference type="OrthoDB" id="8480367at2"/>
<feature type="compositionally biased region" description="Basic and acidic residues" evidence="1">
    <location>
        <begin position="185"/>
        <end position="197"/>
    </location>
</feature>
<protein>
    <submittedName>
        <fullName evidence="2">Uncharacterized protein DUF3710</fullName>
    </submittedName>
</protein>
<dbReference type="AlphaFoldDB" id="A0A2T0PU49"/>
<dbReference type="EMBL" id="PVZC01000010">
    <property type="protein sequence ID" value="PRX92425.1"/>
    <property type="molecule type" value="Genomic_DNA"/>
</dbReference>
<dbReference type="Pfam" id="PF12502">
    <property type="entry name" value="DUF3710"/>
    <property type="match status" value="1"/>
</dbReference>
<keyword evidence="3" id="KW-1185">Reference proteome</keyword>
<comment type="caution">
    <text evidence="2">The sequence shown here is derived from an EMBL/GenBank/DDBJ whole genome shotgun (WGS) entry which is preliminary data.</text>
</comment>
<proteinExistence type="predicted"/>
<dbReference type="RefSeq" id="WP_106252667.1">
    <property type="nucleotide sequence ID" value="NZ_PVZC01000010.1"/>
</dbReference>
<feature type="compositionally biased region" description="Low complexity" evidence="1">
    <location>
        <begin position="198"/>
        <end position="222"/>
    </location>
</feature>
<sequence length="235" mass="25771">MFGRRRKEAPAEADALRAEPPRPVSPDRPEGPWDESEGFPERERVDLGALRIPTGADIKLQFKMQTGQSRVLEVVMLHGRTTLQANAFAAPKSSGLWDEVRQEMAAELKQLGAEAEEAEGPFGTELRAQVPVQGPEGRTGKQPARFFGVDGPRWFLRGVIRGEGAQDAEAGARLEEVFRGIVVVRGDDPRPPREPLELRMPPQLREAAQQAAQQAQAAQKQAGNGRPPAQPPRRA</sequence>
<gene>
    <name evidence="2" type="ORF">CLV72_110185</name>
</gene>
<dbReference type="Proteomes" id="UP000237846">
    <property type="component" value="Unassembled WGS sequence"/>
</dbReference>
<dbReference type="InterPro" id="IPR022183">
    <property type="entry name" value="DUF3710"/>
</dbReference>
<name>A0A2T0PU49_9ACTN</name>
<organism evidence="2 3">
    <name type="scientific">Allonocardiopsis opalescens</name>
    <dbReference type="NCBI Taxonomy" id="1144618"/>
    <lineage>
        <taxon>Bacteria</taxon>
        <taxon>Bacillati</taxon>
        <taxon>Actinomycetota</taxon>
        <taxon>Actinomycetes</taxon>
        <taxon>Streptosporangiales</taxon>
        <taxon>Allonocardiopsis</taxon>
    </lineage>
</organism>
<evidence type="ECO:0000256" key="1">
    <source>
        <dbReference type="SAM" id="MobiDB-lite"/>
    </source>
</evidence>
<feature type="region of interest" description="Disordered" evidence="1">
    <location>
        <begin position="1"/>
        <end position="47"/>
    </location>
</feature>
<evidence type="ECO:0000313" key="2">
    <source>
        <dbReference type="EMBL" id="PRX92425.1"/>
    </source>
</evidence>
<evidence type="ECO:0000313" key="3">
    <source>
        <dbReference type="Proteomes" id="UP000237846"/>
    </source>
</evidence>